<evidence type="ECO:0000259" key="18">
    <source>
        <dbReference type="PROSITE" id="PS50011"/>
    </source>
</evidence>
<evidence type="ECO:0000256" key="5">
    <source>
        <dbReference type="ARBA" id="ARBA00022527"/>
    </source>
</evidence>
<evidence type="ECO:0000256" key="9">
    <source>
        <dbReference type="ARBA" id="ARBA00022777"/>
    </source>
</evidence>
<dbReference type="EC" id="2.7.11.1" evidence="3"/>
<dbReference type="Gene3D" id="3.30.200.20">
    <property type="entry name" value="Phosphorylase Kinase, domain 1"/>
    <property type="match status" value="1"/>
</dbReference>
<reference evidence="20" key="1">
    <citation type="submission" date="2013-09" db="EMBL/GenBank/DDBJ databases">
        <title>Corchorus olitorius genome sequencing.</title>
        <authorList>
            <person name="Alam M."/>
            <person name="Haque M.S."/>
            <person name="Islam M.S."/>
            <person name="Emdad E.M."/>
            <person name="Islam M.M."/>
            <person name="Ahmed B."/>
            <person name="Halim A."/>
            <person name="Hossen Q.M.M."/>
            <person name="Hossain M.Z."/>
            <person name="Ahmed R."/>
            <person name="Khan M.M."/>
            <person name="Islam R."/>
            <person name="Rashid M.M."/>
            <person name="Khan S.A."/>
            <person name="Rahman M.S."/>
            <person name="Alam M."/>
            <person name="Yahiya A.S."/>
            <person name="Khan M.S."/>
            <person name="Azam M.S."/>
            <person name="Haque T."/>
            <person name="Lashkar M.Z.H."/>
            <person name="Akhand A.I."/>
            <person name="Morshed G."/>
            <person name="Roy S."/>
            <person name="Uddin K.S."/>
            <person name="Rabeya T."/>
            <person name="Hossain A.S."/>
            <person name="Chowdhury A."/>
            <person name="Snigdha A.R."/>
            <person name="Mortoza M.S."/>
            <person name="Matin S.A."/>
            <person name="Hoque S.M.E."/>
            <person name="Islam M.K."/>
            <person name="Roy D.K."/>
            <person name="Haider R."/>
            <person name="Moosa M.M."/>
            <person name="Elias S.M."/>
            <person name="Hasan A.M."/>
            <person name="Jahan S."/>
            <person name="Shafiuddin M."/>
            <person name="Mahmood N."/>
            <person name="Shommy N.S."/>
        </authorList>
    </citation>
    <scope>NUCLEOTIDE SEQUENCE [LARGE SCALE GENOMIC DNA]</scope>
    <source>
        <strain evidence="20">cv. O-4</strain>
    </source>
</reference>
<dbReference type="Pfam" id="PF05055">
    <property type="entry name" value="DUF677"/>
    <property type="match status" value="1"/>
</dbReference>
<comment type="similarity">
    <text evidence="2">Belongs to the UPF0496 family.</text>
</comment>
<organism evidence="19 20">
    <name type="scientific">Corchorus olitorius</name>
    <dbReference type="NCBI Taxonomy" id="93759"/>
    <lineage>
        <taxon>Eukaryota</taxon>
        <taxon>Viridiplantae</taxon>
        <taxon>Streptophyta</taxon>
        <taxon>Embryophyta</taxon>
        <taxon>Tracheophyta</taxon>
        <taxon>Spermatophyta</taxon>
        <taxon>Magnoliopsida</taxon>
        <taxon>eudicotyledons</taxon>
        <taxon>Gunneridae</taxon>
        <taxon>Pentapetalae</taxon>
        <taxon>rosids</taxon>
        <taxon>malvids</taxon>
        <taxon>Malvales</taxon>
        <taxon>Malvaceae</taxon>
        <taxon>Grewioideae</taxon>
        <taxon>Apeibeae</taxon>
        <taxon>Corchorus</taxon>
    </lineage>
</organism>
<dbReference type="EMBL" id="AWUE01015162">
    <property type="protein sequence ID" value="OMO99279.1"/>
    <property type="molecule type" value="Genomic_DNA"/>
</dbReference>
<dbReference type="STRING" id="93759.A0A1R3JWN5"/>
<feature type="region of interest" description="Disordered" evidence="16">
    <location>
        <begin position="331"/>
        <end position="354"/>
    </location>
</feature>
<evidence type="ECO:0000313" key="19">
    <source>
        <dbReference type="EMBL" id="OMO99279.1"/>
    </source>
</evidence>
<dbReference type="Proteomes" id="UP000187203">
    <property type="component" value="Unassembled WGS sequence"/>
</dbReference>
<keyword evidence="7 17" id="KW-0812">Transmembrane</keyword>
<comment type="catalytic activity">
    <reaction evidence="13">
        <text>L-threonyl-[protein] + ATP = O-phospho-L-threonyl-[protein] + ADP + H(+)</text>
        <dbReference type="Rhea" id="RHEA:46608"/>
        <dbReference type="Rhea" id="RHEA-COMP:11060"/>
        <dbReference type="Rhea" id="RHEA-COMP:11605"/>
        <dbReference type="ChEBI" id="CHEBI:15378"/>
        <dbReference type="ChEBI" id="CHEBI:30013"/>
        <dbReference type="ChEBI" id="CHEBI:30616"/>
        <dbReference type="ChEBI" id="CHEBI:61977"/>
        <dbReference type="ChEBI" id="CHEBI:456216"/>
        <dbReference type="EC" id="2.7.11.1"/>
    </reaction>
</comment>
<feature type="binding site" evidence="15">
    <location>
        <position position="107"/>
    </location>
    <ligand>
        <name>ATP</name>
        <dbReference type="ChEBI" id="CHEBI:30616"/>
    </ligand>
</feature>
<dbReference type="Gene3D" id="1.10.510.10">
    <property type="entry name" value="Transferase(Phosphotransferase) domain 1"/>
    <property type="match status" value="2"/>
</dbReference>
<evidence type="ECO:0000256" key="12">
    <source>
        <dbReference type="ARBA" id="ARBA00023136"/>
    </source>
</evidence>
<evidence type="ECO:0000256" key="3">
    <source>
        <dbReference type="ARBA" id="ARBA00012513"/>
    </source>
</evidence>
<dbReference type="PROSITE" id="PS50011">
    <property type="entry name" value="PROTEIN_KINASE_DOM"/>
    <property type="match status" value="1"/>
</dbReference>
<dbReference type="Pfam" id="PF07714">
    <property type="entry name" value="PK_Tyr_Ser-Thr"/>
    <property type="match status" value="1"/>
</dbReference>
<dbReference type="InterPro" id="IPR007749">
    <property type="entry name" value="DUF677"/>
</dbReference>
<dbReference type="AlphaFoldDB" id="A0A1R3JWN5"/>
<name>A0A1R3JWN5_9ROSI</name>
<keyword evidence="9" id="KW-0418">Kinase</keyword>
<keyword evidence="12 17" id="KW-0472">Membrane</keyword>
<evidence type="ECO:0000256" key="6">
    <source>
        <dbReference type="ARBA" id="ARBA00022679"/>
    </source>
</evidence>
<keyword evidence="10 15" id="KW-0067">ATP-binding</keyword>
<evidence type="ECO:0000256" key="2">
    <source>
        <dbReference type="ARBA" id="ARBA00009074"/>
    </source>
</evidence>
<evidence type="ECO:0000256" key="11">
    <source>
        <dbReference type="ARBA" id="ARBA00022989"/>
    </source>
</evidence>
<dbReference type="InterPro" id="IPR047117">
    <property type="entry name" value="PERK1-13-like"/>
</dbReference>
<evidence type="ECO:0000256" key="7">
    <source>
        <dbReference type="ARBA" id="ARBA00022692"/>
    </source>
</evidence>
<sequence length="688" mass="76694">MSRHLAAIVGGAAGAVALVGIVGLLIWYCLFHKRGVSRTSETGSSDPSVQGRHLGVELSLRDARRFQLEELSSATKSFSDRNLIGQGKFGEVYKGLLQDGMLVAIKKRAGTPSQEFIDEACYLTSIQHRNLVTLLGYCQENNQQFLIYEYIPNGSVSIHLYGAGQVSPQKLEFKHRLSIALGAAKGLAHLHSLSPRMVHKDFKTANVLVDENFIAKVADAGLRNFLGRIDIAGPSSQVTADEIFLAPEVREFRRFSEKSDVQNSQDYSNISSIIDQRLGNTFTAEGMEELIRLTVRCLEPSSERRPAMSYVVMELDRILDKEMSLTTVMGEGTPTVTLGNSTDGTPRSSTTQLSPTFNLSREYTLALQTHSYNEMRSIIEERIENVIESGDTSEVVLSQVLHPNRDCVTQALSQTNPKATLTRLVSSYFDFSENITNLCLSLYQCHSRARTLYSPLTELLQVFPYDLNSINQSQCNWAFDVFLQFDSLDNPFPSPDSNKFNEMRRSFSQLQEQLDHRLLKSRSRVSLMQRATNGSALCLVGTVVGVVVSAVVISTHALAAIVGLVATPLCPVYGPSDLKRKQLANMAQLDAAAKGTFIHNKDLDTIDRLVALLYIAVEGDKQLIRFGLERGREIYPIHEVVKHLRSNHDNFLQYLKELEDQICLCFNAVNKFRAKLLNEIHLHQPSNS</sequence>
<evidence type="ECO:0000256" key="1">
    <source>
        <dbReference type="ARBA" id="ARBA00004162"/>
    </source>
</evidence>
<dbReference type="InterPro" id="IPR011009">
    <property type="entry name" value="Kinase-like_dom_sf"/>
</dbReference>
<feature type="compositionally biased region" description="Polar residues" evidence="16">
    <location>
        <begin position="334"/>
        <end position="354"/>
    </location>
</feature>
<accession>A0A1R3JWN5</accession>
<keyword evidence="8 15" id="KW-0547">Nucleotide-binding</keyword>
<dbReference type="GO" id="GO:0005524">
    <property type="term" value="F:ATP binding"/>
    <property type="evidence" value="ECO:0007669"/>
    <property type="project" value="UniProtKB-UniRule"/>
</dbReference>
<evidence type="ECO:0000256" key="17">
    <source>
        <dbReference type="SAM" id="Phobius"/>
    </source>
</evidence>
<dbReference type="GO" id="GO:0005886">
    <property type="term" value="C:plasma membrane"/>
    <property type="evidence" value="ECO:0007669"/>
    <property type="project" value="UniProtKB-SubCell"/>
</dbReference>
<comment type="catalytic activity">
    <reaction evidence="14">
        <text>L-seryl-[protein] + ATP = O-phospho-L-seryl-[protein] + ADP + H(+)</text>
        <dbReference type="Rhea" id="RHEA:17989"/>
        <dbReference type="Rhea" id="RHEA-COMP:9863"/>
        <dbReference type="Rhea" id="RHEA-COMP:11604"/>
        <dbReference type="ChEBI" id="CHEBI:15378"/>
        <dbReference type="ChEBI" id="CHEBI:29999"/>
        <dbReference type="ChEBI" id="CHEBI:30616"/>
        <dbReference type="ChEBI" id="CHEBI:83421"/>
        <dbReference type="ChEBI" id="CHEBI:456216"/>
        <dbReference type="EC" id="2.7.11.1"/>
    </reaction>
</comment>
<evidence type="ECO:0000313" key="20">
    <source>
        <dbReference type="Proteomes" id="UP000187203"/>
    </source>
</evidence>
<dbReference type="InterPro" id="IPR017441">
    <property type="entry name" value="Protein_kinase_ATP_BS"/>
</dbReference>
<comment type="subcellular location">
    <subcellularLocation>
        <location evidence="1">Cell membrane</location>
        <topology evidence="1">Single-pass membrane protein</topology>
    </subcellularLocation>
</comment>
<dbReference type="GO" id="GO:0004674">
    <property type="term" value="F:protein serine/threonine kinase activity"/>
    <property type="evidence" value="ECO:0007669"/>
    <property type="project" value="UniProtKB-KW"/>
</dbReference>
<dbReference type="InterPro" id="IPR008271">
    <property type="entry name" value="Ser/Thr_kinase_AS"/>
</dbReference>
<evidence type="ECO:0000256" key="14">
    <source>
        <dbReference type="ARBA" id="ARBA00048679"/>
    </source>
</evidence>
<feature type="transmembrane region" description="Helical" evidence="17">
    <location>
        <begin position="6"/>
        <end position="30"/>
    </location>
</feature>
<evidence type="ECO:0000256" key="13">
    <source>
        <dbReference type="ARBA" id="ARBA00047899"/>
    </source>
</evidence>
<gene>
    <name evidence="19" type="ORF">COLO4_13389</name>
</gene>
<evidence type="ECO:0000256" key="15">
    <source>
        <dbReference type="PROSITE-ProRule" id="PRU10141"/>
    </source>
</evidence>
<keyword evidence="5" id="KW-0723">Serine/threonine-protein kinase</keyword>
<evidence type="ECO:0000256" key="10">
    <source>
        <dbReference type="ARBA" id="ARBA00022840"/>
    </source>
</evidence>
<dbReference type="PROSITE" id="PS00107">
    <property type="entry name" value="PROTEIN_KINASE_ATP"/>
    <property type="match status" value="1"/>
</dbReference>
<dbReference type="InterPro" id="IPR000719">
    <property type="entry name" value="Prot_kinase_dom"/>
</dbReference>
<dbReference type="PROSITE" id="PS00108">
    <property type="entry name" value="PROTEIN_KINASE_ST"/>
    <property type="match status" value="1"/>
</dbReference>
<evidence type="ECO:0000256" key="16">
    <source>
        <dbReference type="SAM" id="MobiDB-lite"/>
    </source>
</evidence>
<proteinExistence type="inferred from homology"/>
<dbReference type="InterPro" id="IPR001245">
    <property type="entry name" value="Ser-Thr/Tyr_kinase_cat_dom"/>
</dbReference>
<keyword evidence="6" id="KW-0808">Transferase</keyword>
<dbReference type="PANTHER" id="PTHR47982:SF20">
    <property type="entry name" value="NON-SPECIFIC SERINE_THREONINE PROTEIN KINASE"/>
    <property type="match status" value="1"/>
</dbReference>
<evidence type="ECO:0000256" key="8">
    <source>
        <dbReference type="ARBA" id="ARBA00022741"/>
    </source>
</evidence>
<keyword evidence="20" id="KW-1185">Reference proteome</keyword>
<keyword evidence="11 17" id="KW-1133">Transmembrane helix</keyword>
<dbReference type="OrthoDB" id="4062651at2759"/>
<protein>
    <recommendedName>
        <fullName evidence="3">non-specific serine/threonine protein kinase</fullName>
        <ecNumber evidence="3">2.7.11.1</ecNumber>
    </recommendedName>
</protein>
<dbReference type="FunFam" id="3.30.200.20:FF:000523">
    <property type="entry name" value="Protein kinase superfamily protein"/>
    <property type="match status" value="1"/>
</dbReference>
<comment type="caution">
    <text evidence="19">The sequence shown here is derived from an EMBL/GenBank/DDBJ whole genome shotgun (WGS) entry which is preliminary data.</text>
</comment>
<keyword evidence="4" id="KW-1003">Cell membrane</keyword>
<feature type="domain" description="Protein kinase" evidence="18">
    <location>
        <begin position="78"/>
        <end position="405"/>
    </location>
</feature>
<dbReference type="SUPFAM" id="SSF56112">
    <property type="entry name" value="Protein kinase-like (PK-like)"/>
    <property type="match status" value="1"/>
</dbReference>
<evidence type="ECO:0000256" key="4">
    <source>
        <dbReference type="ARBA" id="ARBA00022475"/>
    </source>
</evidence>
<dbReference type="PANTHER" id="PTHR47982">
    <property type="entry name" value="PROLINE-RICH RECEPTOR-LIKE PROTEIN KINASE PERK4"/>
    <property type="match status" value="1"/>
</dbReference>